<dbReference type="SUPFAM" id="SSF140990">
    <property type="entry name" value="FtsH protease domain-like"/>
    <property type="match status" value="1"/>
</dbReference>
<gene>
    <name evidence="2" type="ORF">SAMEA4873559_02088</name>
    <name evidence="1" type="ORF">SAMEA4873632_02571</name>
</gene>
<evidence type="ECO:0008006" key="4">
    <source>
        <dbReference type="Google" id="ProtNLM"/>
    </source>
</evidence>
<name>A0A486T5E8_KLEPN</name>
<evidence type="ECO:0000313" key="2">
    <source>
        <dbReference type="EMBL" id="VGM21406.1"/>
    </source>
</evidence>
<dbReference type="RefSeq" id="WP_053065655.1">
    <property type="nucleotide sequence ID" value="NZ_CAAHCC010000004.1"/>
</dbReference>
<protein>
    <recommendedName>
        <fullName evidence="4">Peptidase M41 domain-containing protein</fullName>
    </recommendedName>
</protein>
<dbReference type="GO" id="GO:0004176">
    <property type="term" value="F:ATP-dependent peptidase activity"/>
    <property type="evidence" value="ECO:0007669"/>
    <property type="project" value="InterPro"/>
</dbReference>
<dbReference type="EMBL" id="CAAHDD010000004">
    <property type="protein sequence ID" value="VGM21406.1"/>
    <property type="molecule type" value="Genomic_DNA"/>
</dbReference>
<dbReference type="Gene3D" id="1.20.58.760">
    <property type="entry name" value="Peptidase M41"/>
    <property type="match status" value="1"/>
</dbReference>
<evidence type="ECO:0000313" key="1">
    <source>
        <dbReference type="EMBL" id="VGK89167.1"/>
    </source>
</evidence>
<dbReference type="GO" id="GO:0006508">
    <property type="term" value="P:proteolysis"/>
    <property type="evidence" value="ECO:0007669"/>
    <property type="project" value="InterPro"/>
</dbReference>
<dbReference type="InterPro" id="IPR037219">
    <property type="entry name" value="Peptidase_M41-like"/>
</dbReference>
<accession>A0A486T5E8</accession>
<organism evidence="2">
    <name type="scientific">Klebsiella pneumoniae</name>
    <dbReference type="NCBI Taxonomy" id="573"/>
    <lineage>
        <taxon>Bacteria</taxon>
        <taxon>Pseudomonadati</taxon>
        <taxon>Pseudomonadota</taxon>
        <taxon>Gammaproteobacteria</taxon>
        <taxon>Enterobacterales</taxon>
        <taxon>Enterobacteriaceae</taxon>
        <taxon>Klebsiella/Raoultella group</taxon>
        <taxon>Klebsiella</taxon>
        <taxon>Klebsiella pneumoniae complex</taxon>
    </lineage>
</organism>
<dbReference type="GO" id="GO:0005524">
    <property type="term" value="F:ATP binding"/>
    <property type="evidence" value="ECO:0007669"/>
    <property type="project" value="InterPro"/>
</dbReference>
<dbReference type="GO" id="GO:0004222">
    <property type="term" value="F:metalloendopeptidase activity"/>
    <property type="evidence" value="ECO:0007669"/>
    <property type="project" value="InterPro"/>
</dbReference>
<proteinExistence type="predicted"/>
<dbReference type="Proteomes" id="UP000376235">
    <property type="component" value="Unassembled WGS sequence"/>
</dbReference>
<reference evidence="2 3" key="1">
    <citation type="submission" date="2019-03" db="EMBL/GenBank/DDBJ databases">
        <authorList>
            <consortium name="Pathogen Informatics"/>
        </authorList>
    </citation>
    <scope>NUCLEOTIDE SEQUENCE</scope>
    <source>
        <strain evidence="2">5012STDY7626358</strain>
        <strain evidence="1 3">5012STDY7626430</strain>
    </source>
</reference>
<sequence length="192" mass="21799">METEYDFKAGTYDIAKHEAGHWLCAMALGWEPRSIHIMVPEHANGHYGYALTSRREHLQSLEDVRFYAMNRVKVLYAGVNAQHFNGSVFDGDSIRADMSRGGGANTDFLKAEEIYFFYYNCLSNPKGWEDEFHPLILDVQLLIRMNYDFILAVANRMMAMASAPGEEILLTGGELTSIYHSCDVRLASFLPE</sequence>
<dbReference type="EMBL" id="CAAHCC010000004">
    <property type="protein sequence ID" value="VGK89167.1"/>
    <property type="molecule type" value="Genomic_DNA"/>
</dbReference>
<evidence type="ECO:0000313" key="3">
    <source>
        <dbReference type="Proteomes" id="UP000376235"/>
    </source>
</evidence>
<dbReference type="AlphaFoldDB" id="A0A486T5E8"/>